<keyword evidence="8" id="KW-0256">Endoplasmic reticulum</keyword>
<dbReference type="OrthoDB" id="1470350at2759"/>
<dbReference type="GO" id="GO:0005789">
    <property type="term" value="C:endoplasmic reticulum membrane"/>
    <property type="evidence" value="ECO:0007669"/>
    <property type="project" value="UniProtKB-SubCell"/>
</dbReference>
<evidence type="ECO:0000256" key="14">
    <source>
        <dbReference type="PIRSR" id="PIRSR602401-1"/>
    </source>
</evidence>
<evidence type="ECO:0000256" key="13">
    <source>
        <dbReference type="ARBA" id="ARBA00023136"/>
    </source>
</evidence>
<feature type="binding site" description="axial binding residue" evidence="14">
    <location>
        <position position="434"/>
    </location>
    <ligand>
        <name>heme</name>
        <dbReference type="ChEBI" id="CHEBI:30413"/>
    </ligand>
    <ligandPart>
        <name>Fe</name>
        <dbReference type="ChEBI" id="CHEBI:18248"/>
    </ligandPart>
</feature>
<keyword evidence="10 15" id="KW-0560">Oxidoreductase</keyword>
<dbReference type="PANTHER" id="PTHR24302:SF38">
    <property type="entry name" value="CYTOCHROME P450 3A5"/>
    <property type="match status" value="1"/>
</dbReference>
<dbReference type="Gene3D" id="1.10.630.10">
    <property type="entry name" value="Cytochrome P450"/>
    <property type="match status" value="1"/>
</dbReference>
<evidence type="ECO:0000256" key="3">
    <source>
        <dbReference type="ARBA" id="ARBA00004406"/>
    </source>
</evidence>
<evidence type="ECO:0000256" key="4">
    <source>
        <dbReference type="ARBA" id="ARBA00010617"/>
    </source>
</evidence>
<dbReference type="Pfam" id="PF00067">
    <property type="entry name" value="p450"/>
    <property type="match status" value="1"/>
</dbReference>
<evidence type="ECO:0000256" key="9">
    <source>
        <dbReference type="ARBA" id="ARBA00022848"/>
    </source>
</evidence>
<dbReference type="PANTHER" id="PTHR24302">
    <property type="entry name" value="CYTOCHROME P450 FAMILY 3"/>
    <property type="match status" value="1"/>
</dbReference>
<dbReference type="EC" id="1.14.14.1" evidence="5"/>
<accession>A0A7L2DV60</accession>
<dbReference type="GO" id="GO:0050649">
    <property type="term" value="F:testosterone 6-beta-hydroxylase activity"/>
    <property type="evidence" value="ECO:0007669"/>
    <property type="project" value="TreeGrafter"/>
</dbReference>
<dbReference type="SUPFAM" id="SSF48264">
    <property type="entry name" value="Cytochrome P450"/>
    <property type="match status" value="1"/>
</dbReference>
<keyword evidence="17" id="KW-1185">Reference proteome</keyword>
<evidence type="ECO:0000256" key="8">
    <source>
        <dbReference type="ARBA" id="ARBA00022824"/>
    </source>
</evidence>
<evidence type="ECO:0000256" key="12">
    <source>
        <dbReference type="ARBA" id="ARBA00023033"/>
    </source>
</evidence>
<evidence type="ECO:0000256" key="10">
    <source>
        <dbReference type="ARBA" id="ARBA00023002"/>
    </source>
</evidence>
<evidence type="ECO:0000256" key="15">
    <source>
        <dbReference type="RuleBase" id="RU000461"/>
    </source>
</evidence>
<dbReference type="InterPro" id="IPR002401">
    <property type="entry name" value="Cyt_P450_E_grp-I"/>
</dbReference>
<evidence type="ECO:0000256" key="7">
    <source>
        <dbReference type="ARBA" id="ARBA00022723"/>
    </source>
</evidence>
<name>A0A7L2DV60_ANTMN</name>
<feature type="non-terminal residue" evidence="16">
    <location>
        <position position="1"/>
    </location>
</feature>
<protein>
    <recommendedName>
        <fullName evidence="5">unspecific monooxygenase</fullName>
        <ecNumber evidence="5">1.14.14.1</ecNumber>
    </recommendedName>
</protein>
<evidence type="ECO:0000256" key="1">
    <source>
        <dbReference type="ARBA" id="ARBA00001971"/>
    </source>
</evidence>
<evidence type="ECO:0000256" key="6">
    <source>
        <dbReference type="ARBA" id="ARBA00022617"/>
    </source>
</evidence>
<dbReference type="Proteomes" id="UP000554720">
    <property type="component" value="Unassembled WGS sequence"/>
</dbReference>
<comment type="caution">
    <text evidence="16">The sequence shown here is derived from an EMBL/GenBank/DDBJ whole genome shotgun (WGS) entry which is preliminary data.</text>
</comment>
<gene>
    <name evidence="16" type="primary">Cyp3a21</name>
    <name evidence="16" type="ORF">ANTMIN_R02099</name>
</gene>
<dbReference type="PROSITE" id="PS00086">
    <property type="entry name" value="CYTOCHROME_P450"/>
    <property type="match status" value="1"/>
</dbReference>
<dbReference type="PRINTS" id="PR00385">
    <property type="entry name" value="P450"/>
</dbReference>
<keyword evidence="11 14" id="KW-0408">Iron</keyword>
<dbReference type="EMBL" id="VWYI01007353">
    <property type="protein sequence ID" value="NXQ53596.1"/>
    <property type="molecule type" value="Genomic_DNA"/>
</dbReference>
<keyword evidence="13" id="KW-0472">Membrane</keyword>
<proteinExistence type="inferred from homology"/>
<comment type="similarity">
    <text evidence="4 15">Belongs to the cytochrome P450 family.</text>
</comment>
<keyword evidence="12 15" id="KW-0503">Monooxygenase</keyword>
<dbReference type="GO" id="GO:0070989">
    <property type="term" value="P:oxidative demethylation"/>
    <property type="evidence" value="ECO:0007669"/>
    <property type="project" value="TreeGrafter"/>
</dbReference>
<evidence type="ECO:0000256" key="5">
    <source>
        <dbReference type="ARBA" id="ARBA00012109"/>
    </source>
</evidence>
<dbReference type="GO" id="GO:0020037">
    <property type="term" value="F:heme binding"/>
    <property type="evidence" value="ECO:0007669"/>
    <property type="project" value="InterPro"/>
</dbReference>
<feature type="non-terminal residue" evidence="16">
    <location>
        <position position="495"/>
    </location>
</feature>
<dbReference type="InterPro" id="IPR036396">
    <property type="entry name" value="Cyt_P450_sf"/>
</dbReference>
<dbReference type="InterPro" id="IPR001128">
    <property type="entry name" value="Cyt_P450"/>
</dbReference>
<dbReference type="InterPro" id="IPR008072">
    <property type="entry name" value="Cyt_P450_E_CYP3A"/>
</dbReference>
<evidence type="ECO:0000313" key="17">
    <source>
        <dbReference type="Proteomes" id="UP000554720"/>
    </source>
</evidence>
<organism evidence="16 17">
    <name type="scientific">Anthoscopus minutus</name>
    <name type="common">Southern penduline-tit</name>
    <dbReference type="NCBI Taxonomy" id="156561"/>
    <lineage>
        <taxon>Eukaryota</taxon>
        <taxon>Metazoa</taxon>
        <taxon>Chordata</taxon>
        <taxon>Craniata</taxon>
        <taxon>Vertebrata</taxon>
        <taxon>Euteleostomi</taxon>
        <taxon>Archelosauria</taxon>
        <taxon>Archosauria</taxon>
        <taxon>Dinosauria</taxon>
        <taxon>Saurischia</taxon>
        <taxon>Theropoda</taxon>
        <taxon>Coelurosauria</taxon>
        <taxon>Aves</taxon>
        <taxon>Neognathae</taxon>
        <taxon>Neoaves</taxon>
        <taxon>Telluraves</taxon>
        <taxon>Australaves</taxon>
        <taxon>Passeriformes</taxon>
        <taxon>Paridae</taxon>
        <taxon>Anthoscopus</taxon>
    </lineage>
</organism>
<reference evidence="16 17" key="1">
    <citation type="submission" date="2019-09" db="EMBL/GenBank/DDBJ databases">
        <title>Bird 10,000 Genomes (B10K) Project - Family phase.</title>
        <authorList>
            <person name="Zhang G."/>
        </authorList>
    </citation>
    <scope>NUCLEOTIDE SEQUENCE [LARGE SCALE GENOMIC DNA]</scope>
    <source>
        <strain evidence="16">B10K-DU-011-42</strain>
        <tissue evidence="16">Muscle</tissue>
    </source>
</reference>
<dbReference type="CDD" id="cd20650">
    <property type="entry name" value="CYP3A"/>
    <property type="match status" value="1"/>
</dbReference>
<keyword evidence="9" id="KW-0492">Microsome</keyword>
<comment type="cofactor">
    <cofactor evidence="1 14">
        <name>heme</name>
        <dbReference type="ChEBI" id="CHEBI:30413"/>
    </cofactor>
</comment>
<dbReference type="GO" id="GO:0005506">
    <property type="term" value="F:iron ion binding"/>
    <property type="evidence" value="ECO:0007669"/>
    <property type="project" value="InterPro"/>
</dbReference>
<evidence type="ECO:0000256" key="2">
    <source>
        <dbReference type="ARBA" id="ARBA00004174"/>
    </source>
</evidence>
<dbReference type="InterPro" id="IPR050705">
    <property type="entry name" value="Cytochrome_P450_3A"/>
</dbReference>
<dbReference type="GO" id="GO:0016712">
    <property type="term" value="F:oxidoreductase activity, acting on paired donors, with incorporation or reduction of molecular oxygen, reduced flavin or flavoprotein as one donor, and incorporation of one atom of oxygen"/>
    <property type="evidence" value="ECO:0007669"/>
    <property type="project" value="UniProtKB-EC"/>
</dbReference>
<sequence length="495" mass="56537">VTLLSFLSHRYGTWPFGLFKKLGIPGPRPLPFFGTCLEYRKGFLEFDTECFKKYGKVWGIYDGRQPTLAVTDPQIIKSVLVKDCYSTFTNRRRTDLAGVLNNAISLAEDEHWKKLRTVLSPTFTSGKLKEMFPIMKHYGEVLVKNVQKQVKEDSSISVKDIFGSYSMDVVTSTSFGVNMDSMNNPKDPFVREMKKLVKFDFLDPVFILSFVFPFLVPVMAKMNISFFPSDAVDFFMRSIAKIKQEREKDAHKGRVDFLQLMIESQHSDRQGNNGANHSNKALTDIEVLAQAFIFIFAGYEPTSNSLGYLAYELALHPDVQEKVLQEIDTVLPNKAPLTYDAIMKLEYLDMTVNEMLRMYPLGGRIERTCKKDVEINGVTIPKGVVVTIPPYVLHRNPEYWPNPDEFRPERFNKENKESMDPYTYLPFGAGPRNCIGMRFALLTLKVAITSLLQHFTFQTCKDTQIPIKLSSVGLLTPEKPIILKFVPRTSTELTK</sequence>
<evidence type="ECO:0000313" key="16">
    <source>
        <dbReference type="EMBL" id="NXQ53596.1"/>
    </source>
</evidence>
<keyword evidence="6 14" id="KW-0349">Heme</keyword>
<evidence type="ECO:0000256" key="11">
    <source>
        <dbReference type="ARBA" id="ARBA00023004"/>
    </source>
</evidence>
<keyword evidence="7 14" id="KW-0479">Metal-binding</keyword>
<dbReference type="PRINTS" id="PR00463">
    <property type="entry name" value="EP450I"/>
</dbReference>
<comment type="subcellular location">
    <subcellularLocation>
        <location evidence="3">Endoplasmic reticulum membrane</location>
        <topology evidence="3">Peripheral membrane protein</topology>
    </subcellularLocation>
    <subcellularLocation>
        <location evidence="2">Microsome membrane</location>
        <topology evidence="2">Peripheral membrane protein</topology>
    </subcellularLocation>
</comment>
<dbReference type="AlphaFoldDB" id="A0A7L2DV60"/>
<dbReference type="GO" id="GO:0008202">
    <property type="term" value="P:steroid metabolic process"/>
    <property type="evidence" value="ECO:0007669"/>
    <property type="project" value="TreeGrafter"/>
</dbReference>
<dbReference type="FunFam" id="1.10.630.10:FF:000003">
    <property type="entry name" value="cytochrome P450 3A12-like isoform X2"/>
    <property type="match status" value="1"/>
</dbReference>
<dbReference type="InterPro" id="IPR017972">
    <property type="entry name" value="Cyt_P450_CS"/>
</dbReference>